<dbReference type="SUPFAM" id="SSF75304">
    <property type="entry name" value="Amidase signature (AS) enzymes"/>
    <property type="match status" value="1"/>
</dbReference>
<evidence type="ECO:0000313" key="3">
    <source>
        <dbReference type="Proteomes" id="UP000383932"/>
    </source>
</evidence>
<dbReference type="AlphaFoldDB" id="A0A5N5QA63"/>
<keyword evidence="2" id="KW-0808">Transferase</keyword>
<dbReference type="PANTHER" id="PTHR42678:SF34">
    <property type="entry name" value="OS04G0183300 PROTEIN"/>
    <property type="match status" value="1"/>
</dbReference>
<dbReference type="EMBL" id="SSOP01000423">
    <property type="protein sequence ID" value="KAB5588554.1"/>
    <property type="molecule type" value="Genomic_DNA"/>
</dbReference>
<feature type="domain" description="Amidase" evidence="1">
    <location>
        <begin position="29"/>
        <end position="490"/>
    </location>
</feature>
<dbReference type="PANTHER" id="PTHR42678">
    <property type="entry name" value="AMIDASE"/>
    <property type="match status" value="1"/>
</dbReference>
<dbReference type="OrthoDB" id="566138at2759"/>
<dbReference type="Proteomes" id="UP000383932">
    <property type="component" value="Unassembled WGS sequence"/>
</dbReference>
<protein>
    <submittedName>
        <fullName evidence="2">Glutamyl-tRNA(Gln) amidotransferase subunit A</fullName>
    </submittedName>
</protein>
<dbReference type="InterPro" id="IPR036928">
    <property type="entry name" value="AS_sf"/>
</dbReference>
<dbReference type="Pfam" id="PF01425">
    <property type="entry name" value="Amidase"/>
    <property type="match status" value="1"/>
</dbReference>
<dbReference type="Gene3D" id="3.90.1300.10">
    <property type="entry name" value="Amidase signature (AS) domain"/>
    <property type="match status" value="1"/>
</dbReference>
<dbReference type="InterPro" id="IPR023631">
    <property type="entry name" value="Amidase_dom"/>
</dbReference>
<keyword evidence="3" id="KW-1185">Reference proteome</keyword>
<sequence length="553" mass="59416">MNYPGLYEASILELQSGLETGKFTSVDLAYLARIEEVNLKGPALRAVIETNPRALAQATESDSERRRSGKRSALHGIPIMLKDNMATCADEGMNTTAGSYALYKSIVPGDATVVAKLRKAGAVFLGKSNMCEWAHSRGKIATGWSARGGQGTNPYYPNGAPCGSSSGSAVATAIGLAAGSLGTETDGSIICPASYNNVVGIKPTVGLTSRTGVIPVSSHRDSVGPIARSVEDAAAILTVIAGRDRTDNYTWTAPAKIPDYSQHLRADAIRGKRFGVPRAALAKDPYANDPSISIAFNKALEIIRSLGGVVIDPAYSPSADQLEHASRTYGELVYAVDVKIGLNNYFKSLKHIPTNVTTLGELITYNNAHKDLERPKNYENQSALVISESTTGYNSTYFYALNSEYALGREQGIDAALKIEKLDALIAPSHSEIAPYLAAISGYPMVSVPLGFYPPNTTVTPANPGPTIDPAPGMPFGISFMGTAYSEPSLIGFAYAYEQHTRTRLQRRAYPEATPKIQLIDVIQPAGTIQYIEKKWLALSPLVQWRSYIRSLR</sequence>
<evidence type="ECO:0000313" key="2">
    <source>
        <dbReference type="EMBL" id="KAB5588554.1"/>
    </source>
</evidence>
<name>A0A5N5QA63_9AGAM</name>
<proteinExistence type="predicted"/>
<comment type="caution">
    <text evidence="2">The sequence shown here is derived from an EMBL/GenBank/DDBJ whole genome shotgun (WGS) entry which is preliminary data.</text>
</comment>
<evidence type="ECO:0000259" key="1">
    <source>
        <dbReference type="Pfam" id="PF01425"/>
    </source>
</evidence>
<accession>A0A5N5QA63</accession>
<dbReference type="GO" id="GO:0016740">
    <property type="term" value="F:transferase activity"/>
    <property type="evidence" value="ECO:0007669"/>
    <property type="project" value="UniProtKB-KW"/>
</dbReference>
<organism evidence="2 3">
    <name type="scientific">Ceratobasidium theobromae</name>
    <dbReference type="NCBI Taxonomy" id="1582974"/>
    <lineage>
        <taxon>Eukaryota</taxon>
        <taxon>Fungi</taxon>
        <taxon>Dikarya</taxon>
        <taxon>Basidiomycota</taxon>
        <taxon>Agaricomycotina</taxon>
        <taxon>Agaricomycetes</taxon>
        <taxon>Cantharellales</taxon>
        <taxon>Ceratobasidiaceae</taxon>
        <taxon>Ceratobasidium</taxon>
    </lineage>
</organism>
<gene>
    <name evidence="2" type="ORF">CTheo_8003</name>
</gene>
<reference evidence="2 3" key="1">
    <citation type="journal article" date="2019" name="Fungal Biol. Biotechnol.">
        <title>Draft genome sequence of fastidious pathogen Ceratobasidium theobromae, which causes vascular-streak dieback in Theobroma cacao.</title>
        <authorList>
            <person name="Ali S.S."/>
            <person name="Asman A."/>
            <person name="Shao J."/>
            <person name="Firmansyah A.P."/>
            <person name="Susilo A.W."/>
            <person name="Rosmana A."/>
            <person name="McMahon P."/>
            <person name="Junaid M."/>
            <person name="Guest D."/>
            <person name="Kheng T.Y."/>
            <person name="Meinhardt L.W."/>
            <person name="Bailey B.A."/>
        </authorList>
    </citation>
    <scope>NUCLEOTIDE SEQUENCE [LARGE SCALE GENOMIC DNA]</scope>
    <source>
        <strain evidence="2 3">CT2</strain>
    </source>
</reference>